<keyword evidence="3" id="KW-1185">Reference proteome</keyword>
<dbReference type="GO" id="GO:0016491">
    <property type="term" value="F:oxidoreductase activity"/>
    <property type="evidence" value="ECO:0007669"/>
    <property type="project" value="InterPro"/>
</dbReference>
<feature type="domain" description="Rubrerythrin diiron-binding" evidence="1">
    <location>
        <begin position="5"/>
        <end position="60"/>
    </location>
</feature>
<dbReference type="GO" id="GO:0046872">
    <property type="term" value="F:metal ion binding"/>
    <property type="evidence" value="ECO:0007669"/>
    <property type="project" value="InterPro"/>
</dbReference>
<dbReference type="Proteomes" id="UP000591948">
    <property type="component" value="Unassembled WGS sequence"/>
</dbReference>
<protein>
    <recommendedName>
        <fullName evidence="1">Rubrerythrin diiron-binding domain-containing protein</fullName>
    </recommendedName>
</protein>
<evidence type="ECO:0000259" key="1">
    <source>
        <dbReference type="Pfam" id="PF02915"/>
    </source>
</evidence>
<dbReference type="InterPro" id="IPR009078">
    <property type="entry name" value="Ferritin-like_SF"/>
</dbReference>
<organism evidence="2 3">
    <name type="scientific">Candidatus Hakubella thermalkaliphila</name>
    <dbReference type="NCBI Taxonomy" id="2754717"/>
    <lineage>
        <taxon>Bacteria</taxon>
        <taxon>Bacillati</taxon>
        <taxon>Actinomycetota</taxon>
        <taxon>Actinomycetota incertae sedis</taxon>
        <taxon>Candidatus Hakubellales</taxon>
        <taxon>Candidatus Hakubellaceae</taxon>
        <taxon>Candidatus Hakubella</taxon>
    </lineage>
</organism>
<reference evidence="2 3" key="1">
    <citation type="journal article" date="2020" name="Front. Microbiol.">
        <title>Single-cell genomics of novel Actinobacteria with the Wood-Ljungdahl pathway discovered in a serpentinizing system.</title>
        <authorList>
            <person name="Merino N."/>
            <person name="Kawai M."/>
            <person name="Boyd E.S."/>
            <person name="Colman D.R."/>
            <person name="McGlynn S.E."/>
            <person name="Nealson K.H."/>
            <person name="Kurokawa K."/>
            <person name="Hongoh Y."/>
        </authorList>
    </citation>
    <scope>NUCLEOTIDE SEQUENCE [LARGE SCALE GENOMIC DNA]</scope>
    <source>
        <strain evidence="2 3">S33</strain>
    </source>
</reference>
<accession>A0A6V8PA28</accession>
<dbReference type="InterPro" id="IPR003251">
    <property type="entry name" value="Rr_diiron-bd_dom"/>
</dbReference>
<dbReference type="Gene3D" id="1.20.1260.10">
    <property type="match status" value="1"/>
</dbReference>
<dbReference type="AlphaFoldDB" id="A0A6V8PA28"/>
<sequence>MDVLDLLRVAIQTEIATYELYHRGAQGATDEKLRAMFEQLAQEELKHRELLQNQYQLLAGDVIQGLD</sequence>
<dbReference type="Pfam" id="PF02915">
    <property type="entry name" value="Rubrerythrin"/>
    <property type="match status" value="1"/>
</dbReference>
<name>A0A6V8PA28_9ACTN</name>
<dbReference type="RefSeq" id="WP_176233430.1">
    <property type="nucleotide sequence ID" value="NZ_BLRY01000055.1"/>
</dbReference>
<evidence type="ECO:0000313" key="3">
    <source>
        <dbReference type="Proteomes" id="UP000591948"/>
    </source>
</evidence>
<gene>
    <name evidence="2" type="ORF">HKBW3S33_01086</name>
</gene>
<evidence type="ECO:0000313" key="2">
    <source>
        <dbReference type="EMBL" id="GFP27676.1"/>
    </source>
</evidence>
<proteinExistence type="predicted"/>
<dbReference type="InterPro" id="IPR012347">
    <property type="entry name" value="Ferritin-like"/>
</dbReference>
<comment type="caution">
    <text evidence="2">The sequence shown here is derived from an EMBL/GenBank/DDBJ whole genome shotgun (WGS) entry which is preliminary data.</text>
</comment>
<dbReference type="SUPFAM" id="SSF47240">
    <property type="entry name" value="Ferritin-like"/>
    <property type="match status" value="1"/>
</dbReference>
<dbReference type="EMBL" id="BLRY01000055">
    <property type="protein sequence ID" value="GFP27676.1"/>
    <property type="molecule type" value="Genomic_DNA"/>
</dbReference>